<reference evidence="1 2" key="1">
    <citation type="submission" date="2018-08" db="EMBL/GenBank/DDBJ databases">
        <title>Genomic Encyclopedia of Archaeal and Bacterial Type Strains, Phase II (KMG-II): from individual species to whole genera.</title>
        <authorList>
            <person name="Goeker M."/>
        </authorList>
    </citation>
    <scope>NUCLEOTIDE SEQUENCE [LARGE SCALE GENOMIC DNA]</scope>
    <source>
        <strain evidence="1 2">DSM 45791</strain>
    </source>
</reference>
<proteinExistence type="predicted"/>
<dbReference type="RefSeq" id="WP_116177082.1">
    <property type="nucleotide sequence ID" value="NZ_CP144375.1"/>
</dbReference>
<organism evidence="1 2">
    <name type="scientific">Kutzneria buriramensis</name>
    <dbReference type="NCBI Taxonomy" id="1045776"/>
    <lineage>
        <taxon>Bacteria</taxon>
        <taxon>Bacillati</taxon>
        <taxon>Actinomycetota</taxon>
        <taxon>Actinomycetes</taxon>
        <taxon>Pseudonocardiales</taxon>
        <taxon>Pseudonocardiaceae</taxon>
        <taxon>Kutzneria</taxon>
    </lineage>
</organism>
<sequence>MAATIVASAARTVTGASGAIPIGSGPSTVELELEVTAASGTSPTLVLGVQWSDDGVNFGNNDGSADAFASVNAVGNVVKNVPVRAPYMQITWTIGGTSPSFTFAVLDATSNAI</sequence>
<evidence type="ECO:0000313" key="1">
    <source>
        <dbReference type="EMBL" id="REH43639.1"/>
    </source>
</evidence>
<protein>
    <submittedName>
        <fullName evidence="1">Uncharacterized protein</fullName>
    </submittedName>
</protein>
<dbReference type="Proteomes" id="UP000256269">
    <property type="component" value="Unassembled WGS sequence"/>
</dbReference>
<name>A0A3E0HEE2_9PSEU</name>
<comment type="caution">
    <text evidence="1">The sequence shown here is derived from an EMBL/GenBank/DDBJ whole genome shotgun (WGS) entry which is preliminary data.</text>
</comment>
<accession>A0A3E0HEE2</accession>
<dbReference type="OrthoDB" id="4151701at2"/>
<evidence type="ECO:0000313" key="2">
    <source>
        <dbReference type="Proteomes" id="UP000256269"/>
    </source>
</evidence>
<dbReference type="AlphaFoldDB" id="A0A3E0HEE2"/>
<dbReference type="EMBL" id="QUNO01000009">
    <property type="protein sequence ID" value="REH43639.1"/>
    <property type="molecule type" value="Genomic_DNA"/>
</dbReference>
<keyword evidence="2" id="KW-1185">Reference proteome</keyword>
<gene>
    <name evidence="1" type="ORF">BCF44_109182</name>
</gene>